<dbReference type="InterPro" id="IPR045380">
    <property type="entry name" value="LD_TPept_scaffold_dom"/>
</dbReference>
<organism evidence="10 11">
    <name type="scientific">Sphingopyxis flava</name>
    <dbReference type="NCBI Taxonomy" id="1507287"/>
    <lineage>
        <taxon>Bacteria</taxon>
        <taxon>Pseudomonadati</taxon>
        <taxon>Pseudomonadota</taxon>
        <taxon>Alphaproteobacteria</taxon>
        <taxon>Sphingomonadales</taxon>
        <taxon>Sphingomonadaceae</taxon>
        <taxon>Sphingopyxis</taxon>
    </lineage>
</organism>
<accession>A0A1T5CGC4</accession>
<dbReference type="SUPFAM" id="SSF141523">
    <property type="entry name" value="L,D-transpeptidase catalytic domain-like"/>
    <property type="match status" value="1"/>
</dbReference>
<comment type="similarity">
    <text evidence="2">Belongs to the YkuD family.</text>
</comment>
<keyword evidence="11" id="KW-1185">Reference proteome</keyword>
<dbReference type="InterPro" id="IPR038063">
    <property type="entry name" value="Transpep_catalytic_dom"/>
</dbReference>
<dbReference type="GO" id="GO:0008360">
    <property type="term" value="P:regulation of cell shape"/>
    <property type="evidence" value="ECO:0007669"/>
    <property type="project" value="UniProtKB-UniRule"/>
</dbReference>
<dbReference type="EMBL" id="FUYP01000010">
    <property type="protein sequence ID" value="SKB58170.1"/>
    <property type="molecule type" value="Genomic_DNA"/>
</dbReference>
<reference evidence="11" key="1">
    <citation type="submission" date="2017-02" db="EMBL/GenBank/DDBJ databases">
        <authorList>
            <person name="Varghese N."/>
            <person name="Submissions S."/>
        </authorList>
    </citation>
    <scope>NUCLEOTIDE SEQUENCE [LARGE SCALE GENOMIC DNA]</scope>
    <source>
        <strain evidence="11">R11H</strain>
    </source>
</reference>
<sequence>MVKNSPFSASAAALLLPLTLAAVPAFAQTAPTDVKEDSVILQPDKVTDDAPVVETLAEANLPSWSKDNARALLDFIAAVEGEGLFAKDYDPQAIEAALASGNQAQLDKVATDSFLLLATHLRDGRTPNAARKQWFMTDSDADSTPLLPLLSYALTANDIPLVLGGLNPVHPSFALLKAALASAKTPAEADVIRVNMERWRWMPRDLGAGYVVSNVPEYMTRVVHEGVVIATHKAVVGKPSTPTPQLNPLATGIIVNPTWTLPRSIINEGIGATIASNPARARAQGYTWTGKGNTLSVVQQPGPGNALGVMKMEMLNPHAIYLHDTPSKGAFAAEKRAFSHGCIRTEKALHFSGLMAVMFAGKSPEEFGEAIASGKTTRFGFDKPFPVYVAYWTVVPDGKGGVKKLADLYGRDAPVVASFSKPGRPAAVLVSPAPPQIVPTVAAARPAASASAPRAAAPGMSGIY</sequence>
<dbReference type="AlphaFoldDB" id="A0A1T5CGC4"/>
<comment type="pathway">
    <text evidence="1 7">Cell wall biogenesis; peptidoglycan biosynthesis.</text>
</comment>
<dbReference type="GO" id="GO:0071555">
    <property type="term" value="P:cell wall organization"/>
    <property type="evidence" value="ECO:0007669"/>
    <property type="project" value="UniProtKB-UniRule"/>
</dbReference>
<feature type="active site" description="Nucleophile" evidence="7">
    <location>
        <position position="342"/>
    </location>
</feature>
<dbReference type="UniPathway" id="UPA00219"/>
<feature type="chain" id="PRO_5012617339" evidence="8">
    <location>
        <begin position="28"/>
        <end position="464"/>
    </location>
</feature>
<evidence type="ECO:0000259" key="9">
    <source>
        <dbReference type="PROSITE" id="PS52029"/>
    </source>
</evidence>
<evidence type="ECO:0000256" key="2">
    <source>
        <dbReference type="ARBA" id="ARBA00005992"/>
    </source>
</evidence>
<dbReference type="CDD" id="cd16913">
    <property type="entry name" value="YkuD_like"/>
    <property type="match status" value="1"/>
</dbReference>
<name>A0A1T5CGC4_9SPHN</name>
<dbReference type="InterPro" id="IPR052905">
    <property type="entry name" value="LD-transpeptidase_YkuD-like"/>
</dbReference>
<dbReference type="Pfam" id="PF03734">
    <property type="entry name" value="YkuD"/>
    <property type="match status" value="1"/>
</dbReference>
<keyword evidence="5 7" id="KW-0573">Peptidoglycan synthesis</keyword>
<evidence type="ECO:0000256" key="3">
    <source>
        <dbReference type="ARBA" id="ARBA00022679"/>
    </source>
</evidence>
<keyword evidence="6 7" id="KW-0961">Cell wall biogenesis/degradation</keyword>
<evidence type="ECO:0000256" key="8">
    <source>
        <dbReference type="SAM" id="SignalP"/>
    </source>
</evidence>
<keyword evidence="3" id="KW-0808">Transferase</keyword>
<evidence type="ECO:0000256" key="6">
    <source>
        <dbReference type="ARBA" id="ARBA00023316"/>
    </source>
</evidence>
<evidence type="ECO:0000256" key="4">
    <source>
        <dbReference type="ARBA" id="ARBA00022960"/>
    </source>
</evidence>
<evidence type="ECO:0000256" key="1">
    <source>
        <dbReference type="ARBA" id="ARBA00004752"/>
    </source>
</evidence>
<dbReference type="GO" id="GO:0004180">
    <property type="term" value="F:carboxypeptidase activity"/>
    <property type="evidence" value="ECO:0007669"/>
    <property type="project" value="UniProtKB-ARBA"/>
</dbReference>
<dbReference type="Gene3D" id="2.40.440.10">
    <property type="entry name" value="L,D-transpeptidase catalytic domain-like"/>
    <property type="match status" value="1"/>
</dbReference>
<dbReference type="RefSeq" id="WP_079638599.1">
    <property type="nucleotide sequence ID" value="NZ_FUYP01000010.1"/>
</dbReference>
<feature type="active site" description="Proton donor/acceptor" evidence="7">
    <location>
        <position position="323"/>
    </location>
</feature>
<evidence type="ECO:0000256" key="7">
    <source>
        <dbReference type="PROSITE-ProRule" id="PRU01373"/>
    </source>
</evidence>
<evidence type="ECO:0000313" key="11">
    <source>
        <dbReference type="Proteomes" id="UP000190044"/>
    </source>
</evidence>
<proteinExistence type="inferred from homology"/>
<dbReference type="GO" id="GO:0009252">
    <property type="term" value="P:peptidoglycan biosynthetic process"/>
    <property type="evidence" value="ECO:0007669"/>
    <property type="project" value="UniProtKB-UniPathway"/>
</dbReference>
<feature type="domain" description="L,D-TPase catalytic" evidence="9">
    <location>
        <begin position="209"/>
        <end position="367"/>
    </location>
</feature>
<protein>
    <submittedName>
        <fullName evidence="10">L,D-transpeptidase catalytic domain</fullName>
    </submittedName>
</protein>
<gene>
    <name evidence="10" type="ORF">SAMN06295937_101021</name>
</gene>
<keyword evidence="4 7" id="KW-0133">Cell shape</keyword>
<dbReference type="Proteomes" id="UP000190044">
    <property type="component" value="Unassembled WGS sequence"/>
</dbReference>
<dbReference type="PROSITE" id="PS52029">
    <property type="entry name" value="LD_TPASE"/>
    <property type="match status" value="1"/>
</dbReference>
<dbReference type="PANTHER" id="PTHR41533:SF2">
    <property type="entry name" value="BLR7131 PROTEIN"/>
    <property type="match status" value="1"/>
</dbReference>
<dbReference type="InterPro" id="IPR005490">
    <property type="entry name" value="LD_TPept_cat_dom"/>
</dbReference>
<evidence type="ECO:0000256" key="5">
    <source>
        <dbReference type="ARBA" id="ARBA00022984"/>
    </source>
</evidence>
<feature type="signal peptide" evidence="8">
    <location>
        <begin position="1"/>
        <end position="27"/>
    </location>
</feature>
<evidence type="ECO:0000313" key="10">
    <source>
        <dbReference type="EMBL" id="SKB58170.1"/>
    </source>
</evidence>
<dbReference type="PANTHER" id="PTHR41533">
    <property type="entry name" value="L,D-TRANSPEPTIDASE HI_1667-RELATED"/>
    <property type="match status" value="1"/>
</dbReference>
<dbReference type="OrthoDB" id="9778545at2"/>
<dbReference type="GO" id="GO:0016740">
    <property type="term" value="F:transferase activity"/>
    <property type="evidence" value="ECO:0007669"/>
    <property type="project" value="UniProtKB-KW"/>
</dbReference>
<keyword evidence="8" id="KW-0732">Signal</keyword>
<dbReference type="Pfam" id="PF20142">
    <property type="entry name" value="Scaffold"/>
    <property type="match status" value="1"/>
</dbReference>